<reference evidence="1" key="2">
    <citation type="submission" date="2021-04" db="EMBL/GenBank/DDBJ databases">
        <authorList>
            <person name="Gilroy R."/>
        </authorList>
    </citation>
    <scope>NUCLEOTIDE SEQUENCE</scope>
    <source>
        <strain evidence="1">CHK187-5294</strain>
    </source>
</reference>
<evidence type="ECO:0000313" key="1">
    <source>
        <dbReference type="EMBL" id="HIZ03745.1"/>
    </source>
</evidence>
<proteinExistence type="predicted"/>
<reference evidence="1" key="1">
    <citation type="journal article" date="2021" name="PeerJ">
        <title>Extensive microbial diversity within the chicken gut microbiome revealed by metagenomics and culture.</title>
        <authorList>
            <person name="Gilroy R."/>
            <person name="Ravi A."/>
            <person name="Getino M."/>
            <person name="Pursley I."/>
            <person name="Horton D.L."/>
            <person name="Alikhan N.F."/>
            <person name="Baker D."/>
            <person name="Gharbi K."/>
            <person name="Hall N."/>
            <person name="Watson M."/>
            <person name="Adriaenssens E.M."/>
            <person name="Foster-Nyarko E."/>
            <person name="Jarju S."/>
            <person name="Secka A."/>
            <person name="Antonio M."/>
            <person name="Oren A."/>
            <person name="Chaudhuri R.R."/>
            <person name="La Ragione R."/>
            <person name="Hildebrand F."/>
            <person name="Pallen M.J."/>
        </authorList>
    </citation>
    <scope>NUCLEOTIDE SEQUENCE</scope>
    <source>
        <strain evidence="1">CHK187-5294</strain>
    </source>
</reference>
<sequence length="84" mass="9565">MIAEPKNKRVCGGCRGYIPFYEKCSRGFYKIKSGCCALLQKPVGEKCGCEHFRRRRPQALVPPDDFFGQALADIEYLQKNFGND</sequence>
<protein>
    <submittedName>
        <fullName evidence="1">Uncharacterized protein</fullName>
    </submittedName>
</protein>
<accession>A0A9D2CZH9</accession>
<organism evidence="1 2">
    <name type="scientific">Candidatus Borkfalkia avistercoris</name>
    <dbReference type="NCBI Taxonomy" id="2838504"/>
    <lineage>
        <taxon>Bacteria</taxon>
        <taxon>Bacillati</taxon>
        <taxon>Bacillota</taxon>
        <taxon>Clostridia</taxon>
        <taxon>Christensenellales</taxon>
        <taxon>Christensenellaceae</taxon>
        <taxon>Candidatus Borkfalkia</taxon>
    </lineage>
</organism>
<dbReference type="AlphaFoldDB" id="A0A9D2CZH9"/>
<evidence type="ECO:0000313" key="2">
    <source>
        <dbReference type="Proteomes" id="UP000824132"/>
    </source>
</evidence>
<gene>
    <name evidence="1" type="ORF">H9727_05610</name>
</gene>
<name>A0A9D2CZH9_9FIRM</name>
<comment type="caution">
    <text evidence="1">The sequence shown here is derived from an EMBL/GenBank/DDBJ whole genome shotgun (WGS) entry which is preliminary data.</text>
</comment>
<dbReference type="EMBL" id="DXCL01000029">
    <property type="protein sequence ID" value="HIZ03745.1"/>
    <property type="molecule type" value="Genomic_DNA"/>
</dbReference>
<dbReference type="Proteomes" id="UP000824132">
    <property type="component" value="Unassembled WGS sequence"/>
</dbReference>